<evidence type="ECO:0000313" key="1">
    <source>
        <dbReference type="EMBL" id="CAK9039114.1"/>
    </source>
</evidence>
<sequence>MERVSPVRLAHKRSWHDFAAAKDQNQQPQLHVSFAVGCTAKVFWSPSGTLYPKARGLSPQYSWEQAPCVFGVRPCFSCPLNCKSMERVSPVRLAYKRSWHDFAAAKDQNQQPQLHVSFAVGCKAKVFWSPSGTLYPKARGLSSQHSWEQAPCVFAARPCFSCPLNCKIPATTRQAWNETSYSYVDLVPLLFLHLHQFQIFVKKMPPSKNRSGSCLSMTR</sequence>
<gene>
    <name evidence="1" type="ORF">CCMP2556_LOCUS21288</name>
</gene>
<dbReference type="Proteomes" id="UP001642484">
    <property type="component" value="Unassembled WGS sequence"/>
</dbReference>
<organism evidence="1 2">
    <name type="scientific">Durusdinium trenchii</name>
    <dbReference type="NCBI Taxonomy" id="1381693"/>
    <lineage>
        <taxon>Eukaryota</taxon>
        <taxon>Sar</taxon>
        <taxon>Alveolata</taxon>
        <taxon>Dinophyceae</taxon>
        <taxon>Suessiales</taxon>
        <taxon>Symbiodiniaceae</taxon>
        <taxon>Durusdinium</taxon>
    </lineage>
</organism>
<accession>A0ABP0LM09</accession>
<protein>
    <recommendedName>
        <fullName evidence="3">Beta-galactosidase</fullName>
    </recommendedName>
</protein>
<reference evidence="1 2" key="1">
    <citation type="submission" date="2024-02" db="EMBL/GenBank/DDBJ databases">
        <authorList>
            <person name="Chen Y."/>
            <person name="Shah S."/>
            <person name="Dougan E. K."/>
            <person name="Thang M."/>
            <person name="Chan C."/>
        </authorList>
    </citation>
    <scope>NUCLEOTIDE SEQUENCE [LARGE SCALE GENOMIC DNA]</scope>
</reference>
<dbReference type="EMBL" id="CAXAMN010012832">
    <property type="protein sequence ID" value="CAK9039114.1"/>
    <property type="molecule type" value="Genomic_DNA"/>
</dbReference>
<evidence type="ECO:0000313" key="2">
    <source>
        <dbReference type="Proteomes" id="UP001642484"/>
    </source>
</evidence>
<comment type="caution">
    <text evidence="1">The sequence shown here is derived from an EMBL/GenBank/DDBJ whole genome shotgun (WGS) entry which is preliminary data.</text>
</comment>
<name>A0ABP0LM09_9DINO</name>
<keyword evidence="2" id="KW-1185">Reference proteome</keyword>
<proteinExistence type="predicted"/>
<evidence type="ECO:0008006" key="3">
    <source>
        <dbReference type="Google" id="ProtNLM"/>
    </source>
</evidence>